<dbReference type="PIRSF" id="PIRSF000876">
    <property type="entry name" value="RR_chemtxs_CheB"/>
    <property type="match status" value="1"/>
</dbReference>
<dbReference type="GO" id="GO:0006935">
    <property type="term" value="P:chemotaxis"/>
    <property type="evidence" value="ECO:0007669"/>
    <property type="project" value="UniProtKB-UniRule"/>
</dbReference>
<evidence type="ECO:0000259" key="10">
    <source>
        <dbReference type="PROSITE" id="PS50122"/>
    </source>
</evidence>
<evidence type="ECO:0000256" key="2">
    <source>
        <dbReference type="ARBA" id="ARBA00022500"/>
    </source>
</evidence>
<evidence type="ECO:0000256" key="6">
    <source>
        <dbReference type="HAMAP-Rule" id="MF_00099"/>
    </source>
</evidence>
<dbReference type="HAMAP" id="MF_00099">
    <property type="entry name" value="CheB_chemtxs"/>
    <property type="match status" value="1"/>
</dbReference>
<evidence type="ECO:0000256" key="1">
    <source>
        <dbReference type="ARBA" id="ARBA00022490"/>
    </source>
</evidence>
<dbReference type="GO" id="GO:0008984">
    <property type="term" value="F:protein-glutamate methylesterase activity"/>
    <property type="evidence" value="ECO:0007669"/>
    <property type="project" value="UniProtKB-UniRule"/>
</dbReference>
<evidence type="ECO:0000256" key="4">
    <source>
        <dbReference type="ARBA" id="ARBA00022801"/>
    </source>
</evidence>
<dbReference type="AlphaFoldDB" id="A0A918P5Q9"/>
<feature type="active site" evidence="6 7">
    <location>
        <position position="188"/>
    </location>
</feature>
<feature type="modified residue" description="4-aspartylphosphate" evidence="6 8">
    <location>
        <position position="55"/>
    </location>
</feature>
<comment type="domain">
    <text evidence="6">Contains a C-terminal catalytic domain, and an N-terminal region which modulates catalytic activity.</text>
</comment>
<protein>
    <recommendedName>
        <fullName evidence="6">Protein-glutamate methylesterase/protein-glutamine glutaminase</fullName>
        <ecNumber evidence="6">3.1.1.61</ecNumber>
        <ecNumber evidence="6">3.5.1.44</ecNumber>
    </recommendedName>
</protein>
<feature type="active site" evidence="6 7">
    <location>
        <position position="281"/>
    </location>
</feature>
<comment type="function">
    <text evidence="6">Involved in chemotaxis. Part of a chemotaxis signal transduction system that modulates chemotaxis in response to various stimuli. Catalyzes the demethylation of specific methylglutamate residues introduced into the chemoreceptors (methyl-accepting chemotaxis proteins or MCP) by CheR. Also mediates the irreversible deamidation of specific glutamine residues to glutamic acid.</text>
</comment>
<dbReference type="CDD" id="cd17541">
    <property type="entry name" value="REC_CheB-like"/>
    <property type="match status" value="1"/>
</dbReference>
<proteinExistence type="inferred from homology"/>
<comment type="caution">
    <text evidence="11">The sequence shown here is derived from an EMBL/GenBank/DDBJ whole genome shotgun (WGS) entry which is preliminary data.</text>
</comment>
<dbReference type="EC" id="3.5.1.44" evidence="6"/>
<evidence type="ECO:0000259" key="9">
    <source>
        <dbReference type="PROSITE" id="PS50110"/>
    </source>
</evidence>
<feature type="active site" evidence="6 7">
    <location>
        <position position="161"/>
    </location>
</feature>
<evidence type="ECO:0000313" key="12">
    <source>
        <dbReference type="Proteomes" id="UP000645257"/>
    </source>
</evidence>
<dbReference type="PANTHER" id="PTHR42872:SF6">
    <property type="entry name" value="PROTEIN-GLUTAMATE METHYLESTERASE_PROTEIN-GLUTAMINE GLUTAMINASE"/>
    <property type="match status" value="1"/>
</dbReference>
<comment type="subcellular location">
    <subcellularLocation>
        <location evidence="6">Cytoplasm</location>
    </subcellularLocation>
</comment>
<comment type="catalytic activity">
    <reaction evidence="5 6">
        <text>[protein]-L-glutamate 5-O-methyl ester + H2O = L-glutamyl-[protein] + methanol + H(+)</text>
        <dbReference type="Rhea" id="RHEA:23236"/>
        <dbReference type="Rhea" id="RHEA-COMP:10208"/>
        <dbReference type="Rhea" id="RHEA-COMP:10311"/>
        <dbReference type="ChEBI" id="CHEBI:15377"/>
        <dbReference type="ChEBI" id="CHEBI:15378"/>
        <dbReference type="ChEBI" id="CHEBI:17790"/>
        <dbReference type="ChEBI" id="CHEBI:29973"/>
        <dbReference type="ChEBI" id="CHEBI:82795"/>
        <dbReference type="EC" id="3.1.1.61"/>
    </reaction>
</comment>
<dbReference type="PROSITE" id="PS50122">
    <property type="entry name" value="CHEB"/>
    <property type="match status" value="1"/>
</dbReference>
<gene>
    <name evidence="6 11" type="primary">cheB</name>
    <name evidence="11" type="ORF">GCM10011289_27450</name>
</gene>
<evidence type="ECO:0000256" key="7">
    <source>
        <dbReference type="PROSITE-ProRule" id="PRU00050"/>
    </source>
</evidence>
<comment type="similarity">
    <text evidence="6">Belongs to the CheB family.</text>
</comment>
<dbReference type="EC" id="3.1.1.61" evidence="6"/>
<dbReference type="InterPro" id="IPR001789">
    <property type="entry name" value="Sig_transdc_resp-reg_receiver"/>
</dbReference>
<dbReference type="SUPFAM" id="SSF52738">
    <property type="entry name" value="Methylesterase CheB, C-terminal domain"/>
    <property type="match status" value="1"/>
</dbReference>
<feature type="domain" description="CheB-type methylesterase" evidence="10">
    <location>
        <begin position="148"/>
        <end position="339"/>
    </location>
</feature>
<keyword evidence="12" id="KW-1185">Reference proteome</keyword>
<accession>A0A918P5Q9</accession>
<reference evidence="11" key="1">
    <citation type="journal article" date="2014" name="Int. J. Syst. Evol. Microbiol.">
        <title>Complete genome sequence of Corynebacterium casei LMG S-19264T (=DSM 44701T), isolated from a smear-ripened cheese.</title>
        <authorList>
            <consortium name="US DOE Joint Genome Institute (JGI-PGF)"/>
            <person name="Walter F."/>
            <person name="Albersmeier A."/>
            <person name="Kalinowski J."/>
            <person name="Ruckert C."/>
        </authorList>
    </citation>
    <scope>NUCLEOTIDE SEQUENCE</scope>
    <source>
        <strain evidence="11">KCTC 32182</strain>
    </source>
</reference>
<dbReference type="Pfam" id="PF00072">
    <property type="entry name" value="Response_reg"/>
    <property type="match status" value="1"/>
</dbReference>
<dbReference type="Proteomes" id="UP000645257">
    <property type="component" value="Unassembled WGS sequence"/>
</dbReference>
<comment type="catalytic activity">
    <reaction evidence="6">
        <text>L-glutaminyl-[protein] + H2O = L-glutamyl-[protein] + NH4(+)</text>
        <dbReference type="Rhea" id="RHEA:16441"/>
        <dbReference type="Rhea" id="RHEA-COMP:10207"/>
        <dbReference type="Rhea" id="RHEA-COMP:10208"/>
        <dbReference type="ChEBI" id="CHEBI:15377"/>
        <dbReference type="ChEBI" id="CHEBI:28938"/>
        <dbReference type="ChEBI" id="CHEBI:29973"/>
        <dbReference type="ChEBI" id="CHEBI:30011"/>
        <dbReference type="EC" id="3.5.1.44"/>
    </reaction>
</comment>
<keyword evidence="3 6" id="KW-0597">Phosphoprotein</keyword>
<organism evidence="11 12">
    <name type="scientific">Paludibacterium paludis</name>
    <dbReference type="NCBI Taxonomy" id="1225769"/>
    <lineage>
        <taxon>Bacteria</taxon>
        <taxon>Pseudomonadati</taxon>
        <taxon>Pseudomonadota</taxon>
        <taxon>Betaproteobacteria</taxon>
        <taxon>Neisseriales</taxon>
        <taxon>Chromobacteriaceae</taxon>
        <taxon>Paludibacterium</taxon>
    </lineage>
</organism>
<dbReference type="Pfam" id="PF01339">
    <property type="entry name" value="CheB_methylest"/>
    <property type="match status" value="1"/>
</dbReference>
<keyword evidence="2 6" id="KW-0145">Chemotaxis</keyword>
<dbReference type="Gene3D" id="3.40.50.2300">
    <property type="match status" value="1"/>
</dbReference>
<dbReference type="GO" id="GO:0005737">
    <property type="term" value="C:cytoplasm"/>
    <property type="evidence" value="ECO:0007669"/>
    <property type="project" value="UniProtKB-SubCell"/>
</dbReference>
<dbReference type="SUPFAM" id="SSF52172">
    <property type="entry name" value="CheY-like"/>
    <property type="match status" value="1"/>
</dbReference>
<sequence length="342" mass="35996">MVISVLVVDDSPVIRDFIAHLLAQDPVIRIAGTVSDGEAAVEAAYRLRPDVITMDIHMPRLDGIAATRRIMETCPAPIIIVSGSTTPEDLAMVFRATEAGAVACLFRPEGPNADELIRTVKLMAEVKVVKRWKREVNGAASAPPALPPENGPVGLVAIGASTGGPPVLQHIFRELAADFPSPLLVVQHMAPGFLQGFSDWLSETSALPVGIASHGEALREGRIYLAPDHVHMKVTADGRIHLTDDPPVNGLRPSVDTLFASVARIYGARSVGVLLTGMGSDGALELKRMRDRGAITLAQDKETSVVHGMPGAAIALGAASRVLPAEHIATVLNSLASAGMTP</sequence>
<dbReference type="CDD" id="cd16432">
    <property type="entry name" value="CheB_Rec"/>
    <property type="match status" value="1"/>
</dbReference>
<dbReference type="Gene3D" id="3.40.50.180">
    <property type="entry name" value="Methylesterase CheB, C-terminal domain"/>
    <property type="match status" value="1"/>
</dbReference>
<dbReference type="EMBL" id="BMYX01000017">
    <property type="protein sequence ID" value="GGY22280.1"/>
    <property type="molecule type" value="Genomic_DNA"/>
</dbReference>
<dbReference type="RefSeq" id="WP_215796328.1">
    <property type="nucleotide sequence ID" value="NZ_BMYX01000017.1"/>
</dbReference>
<evidence type="ECO:0000256" key="5">
    <source>
        <dbReference type="ARBA" id="ARBA00048267"/>
    </source>
</evidence>
<dbReference type="PROSITE" id="PS50110">
    <property type="entry name" value="RESPONSE_REGULATORY"/>
    <property type="match status" value="1"/>
</dbReference>
<evidence type="ECO:0000256" key="3">
    <source>
        <dbReference type="ARBA" id="ARBA00022553"/>
    </source>
</evidence>
<dbReference type="InterPro" id="IPR008248">
    <property type="entry name" value="CheB-like"/>
</dbReference>
<evidence type="ECO:0000313" key="11">
    <source>
        <dbReference type="EMBL" id="GGY22280.1"/>
    </source>
</evidence>
<reference evidence="11" key="2">
    <citation type="submission" date="2020-09" db="EMBL/GenBank/DDBJ databases">
        <authorList>
            <person name="Sun Q."/>
            <person name="Kim S."/>
        </authorList>
    </citation>
    <scope>NUCLEOTIDE SEQUENCE</scope>
    <source>
        <strain evidence="11">KCTC 32182</strain>
    </source>
</reference>
<dbReference type="NCBIfam" id="NF009206">
    <property type="entry name" value="PRK12555.1"/>
    <property type="match status" value="1"/>
</dbReference>
<dbReference type="InterPro" id="IPR000673">
    <property type="entry name" value="Sig_transdc_resp-reg_Me-estase"/>
</dbReference>
<dbReference type="GO" id="GO:0050568">
    <property type="term" value="F:protein-glutamine glutaminase activity"/>
    <property type="evidence" value="ECO:0007669"/>
    <property type="project" value="UniProtKB-UniRule"/>
</dbReference>
<evidence type="ECO:0000256" key="8">
    <source>
        <dbReference type="PROSITE-ProRule" id="PRU00169"/>
    </source>
</evidence>
<comment type="PTM">
    <text evidence="6">Phosphorylated by CheA. Phosphorylation of the N-terminal regulatory domain activates the methylesterase activity.</text>
</comment>
<dbReference type="InterPro" id="IPR011006">
    <property type="entry name" value="CheY-like_superfamily"/>
</dbReference>
<keyword evidence="4 6" id="KW-0378">Hydrolase</keyword>
<dbReference type="InterPro" id="IPR035909">
    <property type="entry name" value="CheB_C"/>
</dbReference>
<dbReference type="GO" id="GO:0000156">
    <property type="term" value="F:phosphorelay response regulator activity"/>
    <property type="evidence" value="ECO:0007669"/>
    <property type="project" value="InterPro"/>
</dbReference>
<keyword evidence="1 6" id="KW-0963">Cytoplasm</keyword>
<name>A0A918P5Q9_9NEIS</name>
<dbReference type="NCBIfam" id="NF001965">
    <property type="entry name" value="PRK00742.1"/>
    <property type="match status" value="1"/>
</dbReference>
<feature type="domain" description="Response regulatory" evidence="9">
    <location>
        <begin position="4"/>
        <end position="122"/>
    </location>
</feature>
<dbReference type="SMART" id="SM00448">
    <property type="entry name" value="REC"/>
    <property type="match status" value="1"/>
</dbReference>
<dbReference type="PANTHER" id="PTHR42872">
    <property type="entry name" value="PROTEIN-GLUTAMATE METHYLESTERASE/PROTEIN-GLUTAMINE GLUTAMINASE"/>
    <property type="match status" value="1"/>
</dbReference>